<comment type="caution">
    <text evidence="2">The sequence shown here is derived from an EMBL/GenBank/DDBJ whole genome shotgun (WGS) entry which is preliminary data.</text>
</comment>
<dbReference type="SMART" id="SM00849">
    <property type="entry name" value="Lactamase_B"/>
    <property type="match status" value="1"/>
</dbReference>
<dbReference type="EMBL" id="JADKNH010000004">
    <property type="protein sequence ID" value="MBF4693149.1"/>
    <property type="molecule type" value="Genomic_DNA"/>
</dbReference>
<dbReference type="InterPro" id="IPR050855">
    <property type="entry name" value="NDM-1-like"/>
</dbReference>
<protein>
    <submittedName>
        <fullName evidence="2">MBL fold metallo-hydrolase</fullName>
    </submittedName>
</protein>
<accession>A0ABR9ZRR8</accession>
<proteinExistence type="predicted"/>
<sequence length="280" mass="32111">MEKKDVNKVKDISARALRMMNNPWTIQHEPFEVIDDVYFVGTSWVSSFLIDTDEGLILIDCAMQETLYLLIDSIHRLGFDPRNISKLLLTHGHFDHCGAVRAIQEMSGCEVWIGKDDAYFFTERRDLIVFEDHVPEFRIDHYYDYSKPIKMGEISIMPVHCPGHTEGTTSLFFDIEKDDSVLTCGIHGGLGSYVMRKENLLKSNMPLSLQTTYLESIDAIVDKKVDVVLPSHVGHLVDHDFLGIAKSGDKRKFIDSSVWLRMLLSKKQEMLDIIEKEREA</sequence>
<evidence type="ECO:0000259" key="1">
    <source>
        <dbReference type="SMART" id="SM00849"/>
    </source>
</evidence>
<dbReference type="InterPro" id="IPR036866">
    <property type="entry name" value="RibonucZ/Hydroxyglut_hydro"/>
</dbReference>
<organism evidence="2 3">
    <name type="scientific">Fusibacter ferrireducens</name>
    <dbReference type="NCBI Taxonomy" id="2785058"/>
    <lineage>
        <taxon>Bacteria</taxon>
        <taxon>Bacillati</taxon>
        <taxon>Bacillota</taxon>
        <taxon>Clostridia</taxon>
        <taxon>Eubacteriales</taxon>
        <taxon>Eubacteriales Family XII. Incertae Sedis</taxon>
        <taxon>Fusibacter</taxon>
    </lineage>
</organism>
<dbReference type="Pfam" id="PF00753">
    <property type="entry name" value="Lactamase_B"/>
    <property type="match status" value="1"/>
</dbReference>
<dbReference type="RefSeq" id="WP_194701377.1">
    <property type="nucleotide sequence ID" value="NZ_JADKNH010000004.1"/>
</dbReference>
<feature type="domain" description="Metallo-beta-lactamase" evidence="1">
    <location>
        <begin position="44"/>
        <end position="232"/>
    </location>
</feature>
<evidence type="ECO:0000313" key="2">
    <source>
        <dbReference type="EMBL" id="MBF4693149.1"/>
    </source>
</evidence>
<dbReference type="Gene3D" id="3.60.15.10">
    <property type="entry name" value="Ribonuclease Z/Hydroxyacylglutathione hydrolase-like"/>
    <property type="match status" value="1"/>
</dbReference>
<dbReference type="Proteomes" id="UP000614200">
    <property type="component" value="Unassembled WGS sequence"/>
</dbReference>
<gene>
    <name evidence="2" type="ORF">ISU02_08455</name>
</gene>
<dbReference type="SUPFAM" id="SSF56281">
    <property type="entry name" value="Metallo-hydrolase/oxidoreductase"/>
    <property type="match status" value="1"/>
</dbReference>
<dbReference type="PANTHER" id="PTHR42951">
    <property type="entry name" value="METALLO-BETA-LACTAMASE DOMAIN-CONTAINING"/>
    <property type="match status" value="1"/>
</dbReference>
<evidence type="ECO:0000313" key="3">
    <source>
        <dbReference type="Proteomes" id="UP000614200"/>
    </source>
</evidence>
<dbReference type="InterPro" id="IPR001279">
    <property type="entry name" value="Metallo-B-lactamas"/>
</dbReference>
<keyword evidence="3" id="KW-1185">Reference proteome</keyword>
<reference evidence="2 3" key="1">
    <citation type="submission" date="2020-11" db="EMBL/GenBank/DDBJ databases">
        <title>Fusibacter basophilias sp. nov.</title>
        <authorList>
            <person name="Qiu D."/>
        </authorList>
    </citation>
    <scope>NUCLEOTIDE SEQUENCE [LARGE SCALE GENOMIC DNA]</scope>
    <source>
        <strain evidence="2 3">Q10-2</strain>
    </source>
</reference>
<name>A0ABR9ZRR8_9FIRM</name>